<accession>A0A2S0HSR0</accession>
<dbReference type="SUPFAM" id="SSF158682">
    <property type="entry name" value="TerB-like"/>
    <property type="match status" value="1"/>
</dbReference>
<dbReference type="AlphaFoldDB" id="A0A2S0HSR0"/>
<reference evidence="1 2" key="1">
    <citation type="submission" date="2018-02" db="EMBL/GenBank/DDBJ databases">
        <title>Genomic analysis of the strain RR4-38 isolated from a seawater recirculating aquaculture system.</title>
        <authorList>
            <person name="Kim Y.-S."/>
            <person name="Jang Y.H."/>
            <person name="Kim K.-H."/>
        </authorList>
    </citation>
    <scope>NUCLEOTIDE SEQUENCE [LARGE SCALE GENOMIC DNA]</scope>
    <source>
        <strain evidence="1 2">RR4-38</strain>
    </source>
</reference>
<evidence type="ECO:0000313" key="2">
    <source>
        <dbReference type="Proteomes" id="UP000238442"/>
    </source>
</evidence>
<sequence length="134" mass="15790">MPYTEKPEIAFYQKIGELFYAIAAADKVVREVEYKALKKLVREIWSKFDSSTDDFDSQAIYQMEIVFDWFDYERMDADSCFESFENYIKENPKLFTTERKELIYYTANEIAAAFSGKNKSELIMLGKLHLLLEA</sequence>
<dbReference type="OrthoDB" id="979732at2"/>
<gene>
    <name evidence="1" type="ORF">C5O00_00405</name>
</gene>
<name>A0A2S0HSR0_9FLAO</name>
<dbReference type="InterPro" id="IPR029024">
    <property type="entry name" value="TerB-like"/>
</dbReference>
<dbReference type="Proteomes" id="UP000238442">
    <property type="component" value="Chromosome"/>
</dbReference>
<dbReference type="EMBL" id="CP027062">
    <property type="protein sequence ID" value="AVI49707.1"/>
    <property type="molecule type" value="Genomic_DNA"/>
</dbReference>
<keyword evidence="2" id="KW-1185">Reference proteome</keyword>
<protein>
    <submittedName>
        <fullName evidence="1">Uncharacterized protein</fullName>
    </submittedName>
</protein>
<dbReference type="KEGG" id="aue:C5O00_00405"/>
<evidence type="ECO:0000313" key="1">
    <source>
        <dbReference type="EMBL" id="AVI49707.1"/>
    </source>
</evidence>
<proteinExistence type="predicted"/>
<dbReference type="RefSeq" id="WP_105213929.1">
    <property type="nucleotide sequence ID" value="NZ_CP027062.1"/>
</dbReference>
<organism evidence="1 2">
    <name type="scientific">Pukyongia salina</name>
    <dbReference type="NCBI Taxonomy" id="2094025"/>
    <lineage>
        <taxon>Bacteria</taxon>
        <taxon>Pseudomonadati</taxon>
        <taxon>Bacteroidota</taxon>
        <taxon>Flavobacteriia</taxon>
        <taxon>Flavobacteriales</taxon>
        <taxon>Flavobacteriaceae</taxon>
        <taxon>Pukyongia</taxon>
    </lineage>
</organism>